<dbReference type="Proteomes" id="UP000251211">
    <property type="component" value="Unassembled WGS sequence"/>
</dbReference>
<organism evidence="2 3">
    <name type="scientific">Rhodococcus wratislaviensis</name>
    <name type="common">Tsukamurella wratislaviensis</name>
    <dbReference type="NCBI Taxonomy" id="44752"/>
    <lineage>
        <taxon>Bacteria</taxon>
        <taxon>Bacillati</taxon>
        <taxon>Actinomycetota</taxon>
        <taxon>Actinomycetes</taxon>
        <taxon>Mycobacteriales</taxon>
        <taxon>Nocardiaceae</taxon>
        <taxon>Rhodococcus</taxon>
    </lineage>
</organism>
<feature type="compositionally biased region" description="Polar residues" evidence="1">
    <location>
        <begin position="19"/>
        <end position="31"/>
    </location>
</feature>
<evidence type="ECO:0000313" key="3">
    <source>
        <dbReference type="Proteomes" id="UP000251211"/>
    </source>
</evidence>
<reference evidence="2 3" key="1">
    <citation type="submission" date="2018-06" db="EMBL/GenBank/DDBJ databases">
        <authorList>
            <consortium name="Pathogen Informatics"/>
            <person name="Doyle S."/>
        </authorList>
    </citation>
    <scope>NUCLEOTIDE SEQUENCE [LARGE SCALE GENOMIC DNA]</scope>
    <source>
        <strain evidence="2 3">NCTC13229</strain>
    </source>
</reference>
<evidence type="ECO:0000256" key="1">
    <source>
        <dbReference type="SAM" id="MobiDB-lite"/>
    </source>
</evidence>
<sequence>MTGIMFPPTPPPAGTTAAVSNRSGTVSVRTTEQGLPLELRIDPRELRYGGQRLADEILTLCRRSALEAGARRRDELACDGMPAEILDKLGLPTRADVAAAQAIEDEEEPTPASWMRPL</sequence>
<gene>
    <name evidence="2" type="ORF">NCTC13229_04330</name>
</gene>
<proteinExistence type="predicted"/>
<accession>A0AB38FGY9</accession>
<feature type="region of interest" description="Disordered" evidence="1">
    <location>
        <begin position="1"/>
        <end position="31"/>
    </location>
</feature>
<comment type="caution">
    <text evidence="2">The sequence shown here is derived from an EMBL/GenBank/DDBJ whole genome shotgun (WGS) entry which is preliminary data.</text>
</comment>
<dbReference type="EMBL" id="UAUI01000019">
    <property type="protein sequence ID" value="SPZ40832.1"/>
    <property type="molecule type" value="Genomic_DNA"/>
</dbReference>
<dbReference type="AlphaFoldDB" id="A0AB38FGY9"/>
<evidence type="ECO:0008006" key="4">
    <source>
        <dbReference type="Google" id="ProtNLM"/>
    </source>
</evidence>
<evidence type="ECO:0000313" key="2">
    <source>
        <dbReference type="EMBL" id="SPZ40832.1"/>
    </source>
</evidence>
<name>A0AB38FGY9_RHOWR</name>
<protein>
    <recommendedName>
        <fullName evidence="4">YbaB/EbfC DNA-binding family protein</fullName>
    </recommendedName>
</protein>